<dbReference type="EMBL" id="MGGW01000006">
    <property type="protein sequence ID" value="OGM55035.1"/>
    <property type="molecule type" value="Genomic_DNA"/>
</dbReference>
<dbReference type="AlphaFoldDB" id="A0A1F8AUY8"/>
<evidence type="ECO:0000256" key="2">
    <source>
        <dbReference type="ARBA" id="ARBA00010387"/>
    </source>
</evidence>
<proteinExistence type="inferred from homology"/>
<dbReference type="EC" id="4.1.2.13" evidence="3"/>
<evidence type="ECO:0000256" key="1">
    <source>
        <dbReference type="ARBA" id="ARBA00004714"/>
    </source>
</evidence>
<evidence type="ECO:0000256" key="4">
    <source>
        <dbReference type="ARBA" id="ARBA00023152"/>
    </source>
</evidence>
<comment type="pathway">
    <text evidence="1">Carbohydrate degradation; glycolysis; D-glyceraldehyde 3-phosphate and glycerone phosphate from D-glucose: step 4/4.</text>
</comment>
<name>A0A1F8AUY8_9BACT</name>
<dbReference type="Pfam" id="PF00274">
    <property type="entry name" value="Glycolytic"/>
    <property type="match status" value="1"/>
</dbReference>
<evidence type="ECO:0000256" key="6">
    <source>
        <dbReference type="ARBA" id="ARBA00029799"/>
    </source>
</evidence>
<dbReference type="UniPathway" id="UPA00109">
    <property type="reaction ID" value="UER00183"/>
</dbReference>
<dbReference type="Proteomes" id="UP000178603">
    <property type="component" value="Unassembled WGS sequence"/>
</dbReference>
<organism evidence="7 8">
    <name type="scientific">Candidatus Woesebacteria bacterium RIFCSPHIGHO2_12_FULL_41_24</name>
    <dbReference type="NCBI Taxonomy" id="1802510"/>
    <lineage>
        <taxon>Bacteria</taxon>
        <taxon>Candidatus Woeseibacteriota</taxon>
    </lineage>
</organism>
<dbReference type="SUPFAM" id="SSF51569">
    <property type="entry name" value="Aldolase"/>
    <property type="match status" value="1"/>
</dbReference>
<accession>A0A1F8AUY8</accession>
<evidence type="ECO:0000313" key="8">
    <source>
        <dbReference type="Proteomes" id="UP000178603"/>
    </source>
</evidence>
<dbReference type="InterPro" id="IPR013785">
    <property type="entry name" value="Aldolase_TIM"/>
</dbReference>
<gene>
    <name evidence="7" type="ORF">A3E44_04765</name>
</gene>
<protein>
    <recommendedName>
        <fullName evidence="3">fructose-bisphosphate aldolase</fullName>
        <ecNumber evidence="3">4.1.2.13</ecNumber>
    </recommendedName>
    <alternativeName>
        <fullName evidence="6">Fructose-bisphosphate aldolase class I</fullName>
    </alternativeName>
</protein>
<dbReference type="GO" id="GO:0004332">
    <property type="term" value="F:fructose-bisphosphate aldolase activity"/>
    <property type="evidence" value="ECO:0007669"/>
    <property type="project" value="UniProtKB-EC"/>
</dbReference>
<keyword evidence="4" id="KW-0324">Glycolysis</keyword>
<keyword evidence="5" id="KW-0456">Lyase</keyword>
<sequence length="328" mass="36561">MEEIAKALVAPGKGIWAADASPKTIIKRFKDVGIDADETTNTRFRKVLFDTEGLENYISGVILYEETLKNEILRNILVSKSILRGVKVDKGAIDLENFPGEKISEGLDGLRERLTEYKSLGAQFTKWRAVITIGKDMPSDVCIGLNVESLARFTALSQEIGLVPIVEPEVLMDGKHDIVRSEEVTKKTLKTLFGELKEHRVNLHGMLLKPNFVHHGKDCPKKVSDEEIAQKTLEVLKATVPNEVPGIVFLSGGDSSIEATKHVNRMNEIGGVPWQIAFSFERALEGPAMEVWQCKDENTKKAQDELLKRAKMNSLARTGGYNEEMENE</sequence>
<comment type="similarity">
    <text evidence="2">Belongs to the class I fructose-bisphosphate aldolase family.</text>
</comment>
<comment type="caution">
    <text evidence="7">The sequence shown here is derived from an EMBL/GenBank/DDBJ whole genome shotgun (WGS) entry which is preliminary data.</text>
</comment>
<dbReference type="InterPro" id="IPR000741">
    <property type="entry name" value="FBA_I"/>
</dbReference>
<dbReference type="GO" id="GO:0006096">
    <property type="term" value="P:glycolytic process"/>
    <property type="evidence" value="ECO:0007669"/>
    <property type="project" value="UniProtKB-UniPathway"/>
</dbReference>
<evidence type="ECO:0000313" key="7">
    <source>
        <dbReference type="EMBL" id="OGM55035.1"/>
    </source>
</evidence>
<evidence type="ECO:0000256" key="5">
    <source>
        <dbReference type="ARBA" id="ARBA00023239"/>
    </source>
</evidence>
<evidence type="ECO:0000256" key="3">
    <source>
        <dbReference type="ARBA" id="ARBA00013068"/>
    </source>
</evidence>
<dbReference type="NCBIfam" id="NF033379">
    <property type="entry name" value="FrucBisAld_I"/>
    <property type="match status" value="1"/>
</dbReference>
<dbReference type="Gene3D" id="3.20.20.70">
    <property type="entry name" value="Aldolase class I"/>
    <property type="match status" value="1"/>
</dbReference>
<dbReference type="PANTHER" id="PTHR11627">
    <property type="entry name" value="FRUCTOSE-BISPHOSPHATE ALDOLASE"/>
    <property type="match status" value="1"/>
</dbReference>
<reference evidence="7 8" key="1">
    <citation type="journal article" date="2016" name="Nat. Commun.">
        <title>Thousands of microbial genomes shed light on interconnected biogeochemical processes in an aquifer system.</title>
        <authorList>
            <person name="Anantharaman K."/>
            <person name="Brown C.T."/>
            <person name="Hug L.A."/>
            <person name="Sharon I."/>
            <person name="Castelle C.J."/>
            <person name="Probst A.J."/>
            <person name="Thomas B.C."/>
            <person name="Singh A."/>
            <person name="Wilkins M.J."/>
            <person name="Karaoz U."/>
            <person name="Brodie E.L."/>
            <person name="Williams K.H."/>
            <person name="Hubbard S.S."/>
            <person name="Banfield J.F."/>
        </authorList>
    </citation>
    <scope>NUCLEOTIDE SEQUENCE [LARGE SCALE GENOMIC DNA]</scope>
</reference>